<reference evidence="2 3" key="1">
    <citation type="journal article" date="2011" name="Cell">
        <title>The monarch butterfly genome yields insights into long-distance migration.</title>
        <authorList>
            <person name="Zhan S."/>
            <person name="Merlin C."/>
            <person name="Boore J.L."/>
            <person name="Reppert S.M."/>
        </authorList>
    </citation>
    <scope>NUCLEOTIDE SEQUENCE [LARGE SCALE GENOMIC DNA]</scope>
    <source>
        <strain evidence="2">F-2</strain>
    </source>
</reference>
<dbReference type="Proteomes" id="UP000007151">
    <property type="component" value="Unassembled WGS sequence"/>
</dbReference>
<accession>A0A212FG13</accession>
<name>A0A212FG13_DANPL</name>
<feature type="region of interest" description="Disordered" evidence="1">
    <location>
        <begin position="1"/>
        <end position="102"/>
    </location>
</feature>
<evidence type="ECO:0000256" key="1">
    <source>
        <dbReference type="SAM" id="MobiDB-lite"/>
    </source>
</evidence>
<evidence type="ECO:0000313" key="3">
    <source>
        <dbReference type="Proteomes" id="UP000007151"/>
    </source>
</evidence>
<protein>
    <submittedName>
        <fullName evidence="2">Uncharacterized protein</fullName>
    </submittedName>
</protein>
<organism evidence="2 3">
    <name type="scientific">Danaus plexippus plexippus</name>
    <dbReference type="NCBI Taxonomy" id="278856"/>
    <lineage>
        <taxon>Eukaryota</taxon>
        <taxon>Metazoa</taxon>
        <taxon>Ecdysozoa</taxon>
        <taxon>Arthropoda</taxon>
        <taxon>Hexapoda</taxon>
        <taxon>Insecta</taxon>
        <taxon>Pterygota</taxon>
        <taxon>Neoptera</taxon>
        <taxon>Endopterygota</taxon>
        <taxon>Lepidoptera</taxon>
        <taxon>Glossata</taxon>
        <taxon>Ditrysia</taxon>
        <taxon>Papilionoidea</taxon>
        <taxon>Nymphalidae</taxon>
        <taxon>Danainae</taxon>
        <taxon>Danaini</taxon>
        <taxon>Danaina</taxon>
        <taxon>Danaus</taxon>
        <taxon>Danaus</taxon>
    </lineage>
</organism>
<dbReference type="KEGG" id="dpl:KGM_207241"/>
<sequence length="102" mass="10364">MTNLKQFFGGGAESSQPCGSGALGPGDSDPESSVVSAPAPLRHNHDVPHLSFPSSTGAANWQRRGDLGFPAGDSEDFNGEDGARTGLDEALTGEGDTFTGDA</sequence>
<dbReference type="AlphaFoldDB" id="A0A212FG13"/>
<proteinExistence type="predicted"/>
<dbReference type="InParanoid" id="A0A212FG13"/>
<dbReference type="EMBL" id="AGBW02008734">
    <property type="protein sequence ID" value="OWR52674.1"/>
    <property type="molecule type" value="Genomic_DNA"/>
</dbReference>
<comment type="caution">
    <text evidence="2">The sequence shown here is derived from an EMBL/GenBank/DDBJ whole genome shotgun (WGS) entry which is preliminary data.</text>
</comment>
<dbReference type="eggNOG" id="ENOG502TM3I">
    <property type="taxonomic scope" value="Eukaryota"/>
</dbReference>
<keyword evidence="3" id="KW-1185">Reference proteome</keyword>
<gene>
    <name evidence="2" type="ORF">KGM_207241</name>
</gene>
<evidence type="ECO:0000313" key="2">
    <source>
        <dbReference type="EMBL" id="OWR52674.1"/>
    </source>
</evidence>